<dbReference type="GO" id="GO:0032259">
    <property type="term" value="P:methylation"/>
    <property type="evidence" value="ECO:0007669"/>
    <property type="project" value="UniProtKB-KW"/>
</dbReference>
<evidence type="ECO:0000256" key="1">
    <source>
        <dbReference type="ARBA" id="ARBA00022603"/>
    </source>
</evidence>
<dbReference type="Gene3D" id="3.40.50.150">
    <property type="entry name" value="Vaccinia Virus protein VP39"/>
    <property type="match status" value="2"/>
</dbReference>
<keyword evidence="2" id="KW-0808">Transferase</keyword>
<keyword evidence="3" id="KW-0949">S-adenosyl-L-methionine</keyword>
<evidence type="ECO:0000256" key="3">
    <source>
        <dbReference type="ARBA" id="ARBA00022691"/>
    </source>
</evidence>
<dbReference type="InterPro" id="IPR001077">
    <property type="entry name" value="COMT_C"/>
</dbReference>
<dbReference type="InterPro" id="IPR036390">
    <property type="entry name" value="WH_DNA-bd_sf"/>
</dbReference>
<keyword evidence="1" id="KW-0489">Methyltransferase</keyword>
<name>A0A0D9W2B1_9ORYZ</name>
<dbReference type="CDD" id="cd02440">
    <property type="entry name" value="AdoMet_MTases"/>
    <property type="match status" value="2"/>
</dbReference>
<organism evidence="6 7">
    <name type="scientific">Leersia perrieri</name>
    <dbReference type="NCBI Taxonomy" id="77586"/>
    <lineage>
        <taxon>Eukaryota</taxon>
        <taxon>Viridiplantae</taxon>
        <taxon>Streptophyta</taxon>
        <taxon>Embryophyta</taxon>
        <taxon>Tracheophyta</taxon>
        <taxon>Spermatophyta</taxon>
        <taxon>Magnoliopsida</taxon>
        <taxon>Liliopsida</taxon>
        <taxon>Poales</taxon>
        <taxon>Poaceae</taxon>
        <taxon>BOP clade</taxon>
        <taxon>Oryzoideae</taxon>
        <taxon>Oryzeae</taxon>
        <taxon>Oryzinae</taxon>
        <taxon>Leersia</taxon>
    </lineage>
</organism>
<dbReference type="PROSITE" id="PS51683">
    <property type="entry name" value="SAM_OMT_II"/>
    <property type="match status" value="2"/>
</dbReference>
<dbReference type="FunFam" id="1.10.10.10:FF:000473">
    <property type="entry name" value="Caffeic acid O-methyltransferase"/>
    <property type="match status" value="2"/>
</dbReference>
<accession>A0A0D9W2B1</accession>
<dbReference type="AlphaFoldDB" id="A0A0D9W2B1"/>
<dbReference type="Pfam" id="PF00891">
    <property type="entry name" value="Methyltransf_2"/>
    <property type="match status" value="2"/>
</dbReference>
<protein>
    <recommendedName>
        <fullName evidence="8">O-methyltransferase domain-containing protein</fullName>
    </recommendedName>
</protein>
<sequence length="739" mass="79271">MATADASNNSAGGVAAAAAGDADDESTFLHALELICGFVVPMTLKAAIELGLLDALTTAADDGRALTADELAAQLPAADKAEAASSVDRILRLLASYNVVRCSTEAGPSGEAIRRYSPAPVCRWFAGNNPRGSMAPMVMFAVDEDYLSPWHHMGAAMAAGGQTGFERAHLMPIFQYMGTNSRLNTVFNQAMAQQSVILISKLLERFHGFDGIGVLVDVGGGTGTTLKMITSRYKHIVGVNFDLPHVIAHAPTLPGVKHIAGNMFESVPNGDAVFLKSMLHLHNDEDCIKILKNCHQAVPNNGKVIAVEIVVPAIPEPVPAARNPFEMDMIMLNNFRGGKERTELEFAKLGMDSGFGGAFRTTYILANYRALEFNKYNSAGGVAAGDADDEATFLHSLELICSFVVPMTLKAAVELGLLDALTTAADGRALTAAELAAQLPAADKAEAACSVDRMLRLLASYNVVRCSTEAGPGGEALRRYSPAPVCRWFAGNNSRGSLAPMVKFVVDEDYLSSWHHLGAAVAGGGQSGFERAHRMPIFEYIGTNSHLNTVFNQAMAQHSEILMSKLLERFHGFDDIGVLVDVGGGTGTTLQMITSRYKHIIGVNFDLPHVIAQAPTLPGVKHIAGNMFESIPTGDAVFLKSMFHLQSDENCIKILKNCHQALPNNGKVIAVEIVLPEIPEPVPAAQNPFQMDMIMLNNFKGGKERTELEFAKLAMDSGFSGGFRATYILANYRALEFSK</sequence>
<dbReference type="STRING" id="77586.A0A0D9W2B1"/>
<evidence type="ECO:0008006" key="8">
    <source>
        <dbReference type="Google" id="ProtNLM"/>
    </source>
</evidence>
<dbReference type="PANTHER" id="PTHR11746">
    <property type="entry name" value="O-METHYLTRANSFERASE"/>
    <property type="match status" value="1"/>
</dbReference>
<reference evidence="6" key="3">
    <citation type="submission" date="2015-04" db="UniProtKB">
        <authorList>
            <consortium name="EnsemblPlants"/>
        </authorList>
    </citation>
    <scope>IDENTIFICATION</scope>
</reference>
<dbReference type="GO" id="GO:0008171">
    <property type="term" value="F:O-methyltransferase activity"/>
    <property type="evidence" value="ECO:0007669"/>
    <property type="project" value="InterPro"/>
</dbReference>
<dbReference type="Pfam" id="PF08100">
    <property type="entry name" value="Dimerisation"/>
    <property type="match status" value="2"/>
</dbReference>
<dbReference type="InterPro" id="IPR029063">
    <property type="entry name" value="SAM-dependent_MTases_sf"/>
</dbReference>
<dbReference type="Gene3D" id="1.10.10.10">
    <property type="entry name" value="Winged helix-like DNA-binding domain superfamily/Winged helix DNA-binding domain"/>
    <property type="match status" value="2"/>
</dbReference>
<evidence type="ECO:0000256" key="2">
    <source>
        <dbReference type="ARBA" id="ARBA00022679"/>
    </source>
</evidence>
<evidence type="ECO:0000313" key="6">
    <source>
        <dbReference type="EnsemblPlants" id="LPERR04G01800.1"/>
    </source>
</evidence>
<feature type="domain" description="O-methyltransferase dimerisation" evidence="5">
    <location>
        <begin position="397"/>
        <end position="490"/>
    </location>
</feature>
<dbReference type="FunFam" id="3.40.50.150:FF:000061">
    <property type="entry name" value="Caffeic acid O-methyltransferase"/>
    <property type="match status" value="1"/>
</dbReference>
<dbReference type="InterPro" id="IPR036388">
    <property type="entry name" value="WH-like_DNA-bd_sf"/>
</dbReference>
<feature type="domain" description="O-methyltransferase dimerisation" evidence="5">
    <location>
        <begin position="32"/>
        <end position="126"/>
    </location>
</feature>
<dbReference type="Gramene" id="LPERR04G01800.1">
    <property type="protein sequence ID" value="LPERR04G01800.1"/>
    <property type="gene ID" value="LPERR04G01800"/>
</dbReference>
<evidence type="ECO:0000313" key="7">
    <source>
        <dbReference type="Proteomes" id="UP000032180"/>
    </source>
</evidence>
<dbReference type="GO" id="GO:0046983">
    <property type="term" value="F:protein dimerization activity"/>
    <property type="evidence" value="ECO:0007669"/>
    <property type="project" value="InterPro"/>
</dbReference>
<dbReference type="Proteomes" id="UP000032180">
    <property type="component" value="Chromosome 4"/>
</dbReference>
<feature type="domain" description="O-methyltransferase C-terminal" evidence="4">
    <location>
        <begin position="514"/>
        <end position="720"/>
    </location>
</feature>
<proteinExistence type="predicted"/>
<dbReference type="HOGENOM" id="CLU_445107_0_0_1"/>
<dbReference type="SUPFAM" id="SSF53335">
    <property type="entry name" value="S-adenosyl-L-methionine-dependent methyltransferases"/>
    <property type="match status" value="2"/>
</dbReference>
<evidence type="ECO:0000259" key="5">
    <source>
        <dbReference type="Pfam" id="PF08100"/>
    </source>
</evidence>
<dbReference type="EnsemblPlants" id="LPERR04G01800.1">
    <property type="protein sequence ID" value="LPERR04G01800.1"/>
    <property type="gene ID" value="LPERR04G01800"/>
</dbReference>
<dbReference type="SUPFAM" id="SSF46785">
    <property type="entry name" value="Winged helix' DNA-binding domain"/>
    <property type="match status" value="2"/>
</dbReference>
<dbReference type="InterPro" id="IPR016461">
    <property type="entry name" value="COMT-like"/>
</dbReference>
<feature type="domain" description="O-methyltransferase C-terminal" evidence="4">
    <location>
        <begin position="150"/>
        <end position="355"/>
    </location>
</feature>
<reference evidence="7" key="2">
    <citation type="submission" date="2013-12" db="EMBL/GenBank/DDBJ databases">
        <authorList>
            <person name="Yu Y."/>
            <person name="Lee S."/>
            <person name="de Baynast K."/>
            <person name="Wissotski M."/>
            <person name="Liu L."/>
            <person name="Talag J."/>
            <person name="Goicoechea J."/>
            <person name="Angelova A."/>
            <person name="Jetty R."/>
            <person name="Kudrna D."/>
            <person name="Golser W."/>
            <person name="Rivera L."/>
            <person name="Zhang J."/>
            <person name="Wing R."/>
        </authorList>
    </citation>
    <scope>NUCLEOTIDE SEQUENCE</scope>
</reference>
<dbReference type="InterPro" id="IPR012967">
    <property type="entry name" value="COMT_dimerisation"/>
</dbReference>
<evidence type="ECO:0000259" key="4">
    <source>
        <dbReference type="Pfam" id="PF00891"/>
    </source>
</evidence>
<reference evidence="6 7" key="1">
    <citation type="submission" date="2012-08" db="EMBL/GenBank/DDBJ databases">
        <title>Oryza genome evolution.</title>
        <authorList>
            <person name="Wing R.A."/>
        </authorList>
    </citation>
    <scope>NUCLEOTIDE SEQUENCE</scope>
</reference>
<keyword evidence="7" id="KW-1185">Reference proteome</keyword>
<dbReference type="eggNOG" id="KOG3178">
    <property type="taxonomic scope" value="Eukaryota"/>
</dbReference>